<dbReference type="InterPro" id="IPR035965">
    <property type="entry name" value="PAS-like_dom_sf"/>
</dbReference>
<protein>
    <recommendedName>
        <fullName evidence="1">PAS domain-containing protein</fullName>
    </recommendedName>
</protein>
<dbReference type="Gene3D" id="3.30.450.20">
    <property type="entry name" value="PAS domain"/>
    <property type="match status" value="1"/>
</dbReference>
<dbReference type="AlphaFoldDB" id="A0A133VKT9"/>
<dbReference type="NCBIfam" id="TIGR00229">
    <property type="entry name" value="sensory_box"/>
    <property type="match status" value="1"/>
</dbReference>
<feature type="domain" description="PAS" evidence="1">
    <location>
        <begin position="1"/>
        <end position="56"/>
    </location>
</feature>
<gene>
    <name evidence="2" type="ORF">AKJ52_01020</name>
</gene>
<evidence type="ECO:0000313" key="2">
    <source>
        <dbReference type="EMBL" id="KXB07049.1"/>
    </source>
</evidence>
<organism evidence="2 3">
    <name type="scientific">candidate division MSBL1 archaeon SCGC-AAA382C18</name>
    <dbReference type="NCBI Taxonomy" id="1698281"/>
    <lineage>
        <taxon>Archaea</taxon>
        <taxon>Methanobacteriati</taxon>
        <taxon>Methanobacteriota</taxon>
        <taxon>candidate division MSBL1</taxon>
    </lineage>
</organism>
<comment type="caution">
    <text evidence="2">The sequence shown here is derived from an EMBL/GenBank/DDBJ whole genome shotgun (WGS) entry which is preliminary data.</text>
</comment>
<dbReference type="CDD" id="cd00130">
    <property type="entry name" value="PAS"/>
    <property type="match status" value="1"/>
</dbReference>
<dbReference type="PROSITE" id="PS50112">
    <property type="entry name" value="PAS"/>
    <property type="match status" value="1"/>
</dbReference>
<dbReference type="SUPFAM" id="SSF55785">
    <property type="entry name" value="PYP-like sensor domain (PAS domain)"/>
    <property type="match status" value="1"/>
</dbReference>
<evidence type="ECO:0000313" key="3">
    <source>
        <dbReference type="Proteomes" id="UP000070404"/>
    </source>
</evidence>
<evidence type="ECO:0000259" key="1">
    <source>
        <dbReference type="PROSITE" id="PS50112"/>
    </source>
</evidence>
<dbReference type="EMBL" id="LHYF01000012">
    <property type="protein sequence ID" value="KXB07049.1"/>
    <property type="molecule type" value="Genomic_DNA"/>
</dbReference>
<dbReference type="Proteomes" id="UP000070404">
    <property type="component" value="Unassembled WGS sequence"/>
</dbReference>
<accession>A0A133VKT9</accession>
<dbReference type="Pfam" id="PF08447">
    <property type="entry name" value="PAS_3"/>
    <property type="match status" value="1"/>
</dbReference>
<sequence>MLHAEDGKVIKINEVWTDITGYSQEEIPTISDWTEKAYGEEKTEMEKVIESLYEKKGRTSEGEFEIRTKDGEKRIWNFMSTNLGELPDGRSLVLSTA</sequence>
<dbReference type="InterPro" id="IPR000014">
    <property type="entry name" value="PAS"/>
</dbReference>
<reference evidence="2 3" key="1">
    <citation type="journal article" date="2016" name="Sci. Rep.">
        <title>Metabolic traits of an uncultured archaeal lineage -MSBL1- from brine pools of the Red Sea.</title>
        <authorList>
            <person name="Mwirichia R."/>
            <person name="Alam I."/>
            <person name="Rashid M."/>
            <person name="Vinu M."/>
            <person name="Ba-Alawi W."/>
            <person name="Anthony Kamau A."/>
            <person name="Kamanda Ngugi D."/>
            <person name="Goker M."/>
            <person name="Klenk H.P."/>
            <person name="Bajic V."/>
            <person name="Stingl U."/>
        </authorList>
    </citation>
    <scope>NUCLEOTIDE SEQUENCE [LARGE SCALE GENOMIC DNA]</scope>
    <source>
        <strain evidence="2">SCGC-AAA382C18</strain>
    </source>
</reference>
<dbReference type="InterPro" id="IPR013655">
    <property type="entry name" value="PAS_fold_3"/>
</dbReference>
<keyword evidence="3" id="KW-1185">Reference proteome</keyword>
<name>A0A133VKT9_9EURY</name>
<proteinExistence type="predicted"/>